<reference evidence="2" key="1">
    <citation type="journal article" date="2017" name="Nat. Ecol. Evol.">
        <title>Genome expansion and lineage-specific genetic innovations in the forest pathogenic fungi Armillaria.</title>
        <authorList>
            <person name="Sipos G."/>
            <person name="Prasanna A.N."/>
            <person name="Walter M.C."/>
            <person name="O'Connor E."/>
            <person name="Balint B."/>
            <person name="Krizsan K."/>
            <person name="Kiss B."/>
            <person name="Hess J."/>
            <person name="Varga T."/>
            <person name="Slot J."/>
            <person name="Riley R."/>
            <person name="Boka B."/>
            <person name="Rigling D."/>
            <person name="Barry K."/>
            <person name="Lee J."/>
            <person name="Mihaltcheva S."/>
            <person name="LaButti K."/>
            <person name="Lipzen A."/>
            <person name="Waldron R."/>
            <person name="Moloney N.M."/>
            <person name="Sperisen C."/>
            <person name="Kredics L."/>
            <person name="Vagvoelgyi C."/>
            <person name="Patrignani A."/>
            <person name="Fitzpatrick D."/>
            <person name="Nagy I."/>
            <person name="Doyle S."/>
            <person name="Anderson J.B."/>
            <person name="Grigoriev I.V."/>
            <person name="Gueldener U."/>
            <person name="Muensterkoetter M."/>
            <person name="Nagy L.G."/>
        </authorList>
    </citation>
    <scope>NUCLEOTIDE SEQUENCE [LARGE SCALE GENOMIC DNA]</scope>
    <source>
        <strain evidence="2">Ar21-2</strain>
    </source>
</reference>
<gene>
    <name evidence="1" type="ORF">ARMGADRAFT_1073792</name>
</gene>
<evidence type="ECO:0000313" key="2">
    <source>
        <dbReference type="Proteomes" id="UP000217790"/>
    </source>
</evidence>
<dbReference type="OrthoDB" id="3223501at2759"/>
<protein>
    <submittedName>
        <fullName evidence="1">Uncharacterized protein</fullName>
    </submittedName>
</protein>
<dbReference type="Proteomes" id="UP000217790">
    <property type="component" value="Unassembled WGS sequence"/>
</dbReference>
<dbReference type="EMBL" id="KZ293646">
    <property type="protein sequence ID" value="PBL01510.1"/>
    <property type="molecule type" value="Genomic_DNA"/>
</dbReference>
<evidence type="ECO:0000313" key="1">
    <source>
        <dbReference type="EMBL" id="PBL01510.1"/>
    </source>
</evidence>
<name>A0A2H3E222_ARMGA</name>
<dbReference type="OMA" id="HTEETQC"/>
<keyword evidence="2" id="KW-1185">Reference proteome</keyword>
<dbReference type="InParanoid" id="A0A2H3E222"/>
<proteinExistence type="predicted"/>
<sequence length="120" mass="13200">MQDIKALCPEKFTINQLDDKLQSMALIHALSSDFDNFMLSILLLHSLSLNKLVAAFHTEETQCCSRDTISATSFKATAAKVQATLVVPSDAVCSWCTNPGHTENQCFSKKKAQERAAQHA</sequence>
<accession>A0A2H3E222</accession>
<organism evidence="1 2">
    <name type="scientific">Armillaria gallica</name>
    <name type="common">Bulbous honey fungus</name>
    <name type="synonym">Armillaria bulbosa</name>
    <dbReference type="NCBI Taxonomy" id="47427"/>
    <lineage>
        <taxon>Eukaryota</taxon>
        <taxon>Fungi</taxon>
        <taxon>Dikarya</taxon>
        <taxon>Basidiomycota</taxon>
        <taxon>Agaricomycotina</taxon>
        <taxon>Agaricomycetes</taxon>
        <taxon>Agaricomycetidae</taxon>
        <taxon>Agaricales</taxon>
        <taxon>Marasmiineae</taxon>
        <taxon>Physalacriaceae</taxon>
        <taxon>Armillaria</taxon>
    </lineage>
</organism>
<dbReference type="AlphaFoldDB" id="A0A2H3E222"/>